<dbReference type="InterPro" id="IPR026983">
    <property type="entry name" value="DHC"/>
</dbReference>
<accession>A0AAU9JTY3</accession>
<feature type="compositionally biased region" description="Basic and acidic residues" evidence="1">
    <location>
        <begin position="368"/>
        <end position="382"/>
    </location>
</feature>
<dbReference type="EMBL" id="CAJZBQ010000047">
    <property type="protein sequence ID" value="CAG9329075.1"/>
    <property type="molecule type" value="Genomic_DNA"/>
</dbReference>
<reference evidence="2" key="1">
    <citation type="submission" date="2021-09" db="EMBL/GenBank/DDBJ databases">
        <authorList>
            <consortium name="AG Swart"/>
            <person name="Singh M."/>
            <person name="Singh A."/>
            <person name="Seah K."/>
            <person name="Emmerich C."/>
        </authorList>
    </citation>
    <scope>NUCLEOTIDE SEQUENCE</scope>
    <source>
        <strain evidence="2">ATCC30299</strain>
    </source>
</reference>
<dbReference type="GO" id="GO:0030286">
    <property type="term" value="C:dynein complex"/>
    <property type="evidence" value="ECO:0007669"/>
    <property type="project" value="InterPro"/>
</dbReference>
<dbReference type="AlphaFoldDB" id="A0AAU9JTY3"/>
<keyword evidence="3" id="KW-1185">Reference proteome</keyword>
<name>A0AAU9JTY3_9CILI</name>
<proteinExistence type="predicted"/>
<comment type="caution">
    <text evidence="2">The sequence shown here is derived from an EMBL/GenBank/DDBJ whole genome shotgun (WGS) entry which is preliminary data.</text>
</comment>
<dbReference type="InterPro" id="IPR036956">
    <property type="entry name" value="Impact_N_sf"/>
</dbReference>
<evidence type="ECO:0000313" key="3">
    <source>
        <dbReference type="Proteomes" id="UP001162131"/>
    </source>
</evidence>
<evidence type="ECO:0000313" key="2">
    <source>
        <dbReference type="EMBL" id="CAG9329075.1"/>
    </source>
</evidence>
<gene>
    <name evidence="2" type="ORF">BSTOLATCC_MIC47909</name>
</gene>
<dbReference type="GO" id="GO:0045505">
    <property type="term" value="F:dynein intermediate chain binding"/>
    <property type="evidence" value="ECO:0007669"/>
    <property type="project" value="InterPro"/>
</dbReference>
<organism evidence="2 3">
    <name type="scientific">Blepharisma stoltei</name>
    <dbReference type="NCBI Taxonomy" id="1481888"/>
    <lineage>
        <taxon>Eukaryota</taxon>
        <taxon>Sar</taxon>
        <taxon>Alveolata</taxon>
        <taxon>Ciliophora</taxon>
        <taxon>Postciliodesmatophora</taxon>
        <taxon>Heterotrichea</taxon>
        <taxon>Heterotrichida</taxon>
        <taxon>Blepharismidae</taxon>
        <taxon>Blepharisma</taxon>
    </lineage>
</organism>
<sequence>MASDEDVIKSITFGQKTIHDKFKIQALCAALKSPRQLEILLSHLGKDPKLPDVTDKILAFRTEDEEGYDDGSTLAAGEKLLHMLERMNVDNIVVIIFLWDYGYIGKPGTAMFKVILDKARDLLLSIHAKVFGNLDQAKTNRPMLVNQNFMFDQLPDPKEGVLENRKYNRPRHFMNDAGIIPSVRLYEEPSVTEAELYGAINQVENALRTLSQSDIIDLRNQANNQQILKILQMVCLLKGYRTCTWGNIKDMLDSRTLKLELGMIDVFKLTKTQIQMVRQIITDNPKITVESMTKISIAAATLLSWVEGIITWHAGRKLIGRTPENFSETSPDLNQKEKNMIKNLIAQSSEGRASQKSSAEGRGSQKSSEGRASQRSDNRIHMSIEPPIDEESEDEAKPKIETKKINPEFEEKLKKTRELKIEQEERIERVLKTRLEEVNFEGEKVELTDEDIMKYLSSENLGVESTPVLMALVDKLKERRITPG</sequence>
<evidence type="ECO:0000256" key="1">
    <source>
        <dbReference type="SAM" id="MobiDB-lite"/>
    </source>
</evidence>
<dbReference type="Gene3D" id="1.20.920.60">
    <property type="match status" value="1"/>
</dbReference>
<protein>
    <submittedName>
        <fullName evidence="2">Uncharacterized protein</fullName>
    </submittedName>
</protein>
<dbReference type="GO" id="GO:0007018">
    <property type="term" value="P:microtubule-based movement"/>
    <property type="evidence" value="ECO:0007669"/>
    <property type="project" value="InterPro"/>
</dbReference>
<dbReference type="Gene3D" id="3.30.230.30">
    <property type="entry name" value="Impact, N-terminal domain"/>
    <property type="match status" value="1"/>
</dbReference>
<feature type="region of interest" description="Disordered" evidence="1">
    <location>
        <begin position="346"/>
        <end position="403"/>
    </location>
</feature>
<dbReference type="PANTHER" id="PTHR22878">
    <property type="entry name" value="DYNEIN HEAVY CHAIN 6, AXONEMAL-LIKE-RELATED"/>
    <property type="match status" value="1"/>
</dbReference>
<dbReference type="GO" id="GO:0051959">
    <property type="term" value="F:dynein light intermediate chain binding"/>
    <property type="evidence" value="ECO:0007669"/>
    <property type="project" value="InterPro"/>
</dbReference>
<feature type="compositionally biased region" description="Polar residues" evidence="1">
    <location>
        <begin position="346"/>
        <end position="367"/>
    </location>
</feature>
<dbReference type="Proteomes" id="UP001162131">
    <property type="component" value="Unassembled WGS sequence"/>
</dbReference>